<organism evidence="8 9">
    <name type="scientific">Clostridium liquoris</name>
    <dbReference type="NCBI Taxonomy" id="1289519"/>
    <lineage>
        <taxon>Bacteria</taxon>
        <taxon>Bacillati</taxon>
        <taxon>Bacillota</taxon>
        <taxon>Clostridia</taxon>
        <taxon>Eubacteriales</taxon>
        <taxon>Clostridiaceae</taxon>
        <taxon>Clostridium</taxon>
    </lineage>
</organism>
<dbReference type="InterPro" id="IPR013324">
    <property type="entry name" value="RNA_pol_sigma_r3/r4-like"/>
</dbReference>
<dbReference type="CDD" id="cd06171">
    <property type="entry name" value="Sigma70_r4"/>
    <property type="match status" value="1"/>
</dbReference>
<dbReference type="Proteomes" id="UP000239706">
    <property type="component" value="Unassembled WGS sequence"/>
</dbReference>
<dbReference type="InterPro" id="IPR050239">
    <property type="entry name" value="Sigma-70_RNA_pol_init_factors"/>
</dbReference>
<dbReference type="InterPro" id="IPR000943">
    <property type="entry name" value="RNA_pol_sigma70"/>
</dbReference>
<dbReference type="PROSITE" id="PS00716">
    <property type="entry name" value="SIGMA70_2"/>
    <property type="match status" value="1"/>
</dbReference>
<dbReference type="PRINTS" id="PR00046">
    <property type="entry name" value="SIGMA70FCT"/>
</dbReference>
<proteinExistence type="inferred from homology"/>
<feature type="domain" description="RNA polymerase sigma-70" evidence="7">
    <location>
        <begin position="242"/>
        <end position="268"/>
    </location>
</feature>
<keyword evidence="4 5" id="KW-0804">Transcription</keyword>
<dbReference type="InterPro" id="IPR007624">
    <property type="entry name" value="RNA_pol_sigma70_r3"/>
</dbReference>
<keyword evidence="2 5" id="KW-0731">Sigma factor</keyword>
<dbReference type="InterPro" id="IPR007630">
    <property type="entry name" value="RNA_pol_sigma70_r4"/>
</dbReference>
<evidence type="ECO:0000256" key="5">
    <source>
        <dbReference type="RuleBase" id="RU362124"/>
    </source>
</evidence>
<dbReference type="InterPro" id="IPR036388">
    <property type="entry name" value="WH-like_DNA-bd_sf"/>
</dbReference>
<evidence type="ECO:0000259" key="6">
    <source>
        <dbReference type="PROSITE" id="PS00715"/>
    </source>
</evidence>
<dbReference type="SUPFAM" id="SSF88946">
    <property type="entry name" value="Sigma2 domain of RNA polymerase sigma factors"/>
    <property type="match status" value="1"/>
</dbReference>
<dbReference type="Pfam" id="PF00140">
    <property type="entry name" value="Sigma70_r1_2"/>
    <property type="match status" value="1"/>
</dbReference>
<evidence type="ECO:0000256" key="1">
    <source>
        <dbReference type="ARBA" id="ARBA00023015"/>
    </source>
</evidence>
<evidence type="ECO:0000313" key="9">
    <source>
        <dbReference type="Proteomes" id="UP000239706"/>
    </source>
</evidence>
<evidence type="ECO:0000256" key="4">
    <source>
        <dbReference type="ARBA" id="ARBA00023163"/>
    </source>
</evidence>
<dbReference type="InterPro" id="IPR007627">
    <property type="entry name" value="RNA_pol_sigma70_r2"/>
</dbReference>
<comment type="similarity">
    <text evidence="5">Belongs to the sigma-70 factor family.</text>
</comment>
<name>A0A2T0B8C6_9CLOT</name>
<comment type="caution">
    <text evidence="8">The sequence shown here is derived from an EMBL/GenBank/DDBJ whole genome shotgun (WGS) entry which is preliminary data.</text>
</comment>
<dbReference type="PANTHER" id="PTHR30603">
    <property type="entry name" value="RNA POLYMERASE SIGMA FACTOR RPO"/>
    <property type="match status" value="1"/>
</dbReference>
<dbReference type="PROSITE" id="PS00715">
    <property type="entry name" value="SIGMA70_1"/>
    <property type="match status" value="1"/>
</dbReference>
<dbReference type="SUPFAM" id="SSF88659">
    <property type="entry name" value="Sigma3 and sigma4 domains of RNA polymerase sigma factors"/>
    <property type="match status" value="2"/>
</dbReference>
<keyword evidence="3 5" id="KW-0238">DNA-binding</keyword>
<dbReference type="EMBL" id="PVXO01000009">
    <property type="protein sequence ID" value="PRR80136.1"/>
    <property type="molecule type" value="Genomic_DNA"/>
</dbReference>
<dbReference type="FunFam" id="1.10.601.10:FF:000001">
    <property type="entry name" value="RNA polymerase sigma factor SigA"/>
    <property type="match status" value="1"/>
</dbReference>
<reference evidence="8 9" key="1">
    <citation type="submission" date="2018-03" db="EMBL/GenBank/DDBJ databases">
        <title>Genome sequence of Clostridium liquoris DSM 100320.</title>
        <authorList>
            <person name="Poehlein A."/>
            <person name="Daniel R."/>
        </authorList>
    </citation>
    <scope>NUCLEOTIDE SEQUENCE [LARGE SCALE GENOMIC DNA]</scope>
    <source>
        <strain evidence="8 9">DSM 100320</strain>
    </source>
</reference>
<dbReference type="GO" id="GO:0016987">
    <property type="term" value="F:sigma factor activity"/>
    <property type="evidence" value="ECO:0007669"/>
    <property type="project" value="UniProtKB-KW"/>
</dbReference>
<keyword evidence="9" id="KW-1185">Reference proteome</keyword>
<dbReference type="GO" id="GO:0006352">
    <property type="term" value="P:DNA-templated transcription initiation"/>
    <property type="evidence" value="ECO:0007669"/>
    <property type="project" value="InterPro"/>
</dbReference>
<sequence length="282" mass="32739">MNIEELSDKEDYINMYLKEIGKVDLLSKKEEVELAKGIEQGDEEAKNKLIEANLRLVVSISKKYVGKGLTFLDLVQEGNIGLMKAVEKFDYRKGYRFSTYATWWIKQAVTRAISDQSRTIRIPVHMNELIYKVIKVKKELEQELDREPSEQEIAEELKIPLEKVKKVYAVSQEPISLETPIGDSEDSYLENFIADERYIPDESVATSMLGDILTNILGTLSPREERIVRLRYGLLDDGKSRTLEEIGREFNLTRERIRQIENSAIKKLRHPNRIRKLQGYLE</sequence>
<keyword evidence="1 5" id="KW-0805">Transcription regulation</keyword>
<accession>A0A2T0B8C6</accession>
<evidence type="ECO:0000256" key="3">
    <source>
        <dbReference type="ARBA" id="ARBA00023125"/>
    </source>
</evidence>
<dbReference type="Pfam" id="PF04545">
    <property type="entry name" value="Sigma70_r4"/>
    <property type="match status" value="1"/>
</dbReference>
<dbReference type="AlphaFoldDB" id="A0A2T0B8C6"/>
<dbReference type="Pfam" id="PF04542">
    <property type="entry name" value="Sigma70_r2"/>
    <property type="match status" value="1"/>
</dbReference>
<evidence type="ECO:0000256" key="2">
    <source>
        <dbReference type="ARBA" id="ARBA00023082"/>
    </source>
</evidence>
<dbReference type="NCBIfam" id="TIGR02937">
    <property type="entry name" value="sigma70-ECF"/>
    <property type="match status" value="1"/>
</dbReference>
<gene>
    <name evidence="8" type="primary">sigA_1</name>
    <name evidence="8" type="ORF">CLLI_05200</name>
</gene>
<evidence type="ECO:0000259" key="7">
    <source>
        <dbReference type="PROSITE" id="PS00716"/>
    </source>
</evidence>
<dbReference type="PIRSF" id="PIRSF000770">
    <property type="entry name" value="RNA_pol_sigma-SigE/K"/>
    <property type="match status" value="1"/>
</dbReference>
<evidence type="ECO:0000313" key="8">
    <source>
        <dbReference type="EMBL" id="PRR80136.1"/>
    </source>
</evidence>
<dbReference type="GO" id="GO:0003677">
    <property type="term" value="F:DNA binding"/>
    <property type="evidence" value="ECO:0007669"/>
    <property type="project" value="UniProtKB-KW"/>
</dbReference>
<dbReference type="Gene3D" id="1.10.10.10">
    <property type="entry name" value="Winged helix-like DNA-binding domain superfamily/Winged helix DNA-binding domain"/>
    <property type="match status" value="2"/>
</dbReference>
<dbReference type="Pfam" id="PF04539">
    <property type="entry name" value="Sigma70_r3"/>
    <property type="match status" value="1"/>
</dbReference>
<dbReference type="InterPro" id="IPR009042">
    <property type="entry name" value="RNA_pol_sigma70_r1_2"/>
</dbReference>
<feature type="domain" description="RNA polymerase sigma-70" evidence="6">
    <location>
        <begin position="73"/>
        <end position="86"/>
    </location>
</feature>
<dbReference type="PANTHER" id="PTHR30603:SF47">
    <property type="entry name" value="RNA POLYMERASE SIGMA FACTOR SIGD, CHLOROPLASTIC"/>
    <property type="match status" value="1"/>
</dbReference>
<dbReference type="InterPro" id="IPR013325">
    <property type="entry name" value="RNA_pol_sigma_r2"/>
</dbReference>
<dbReference type="InterPro" id="IPR014284">
    <property type="entry name" value="RNA_pol_sigma-70_dom"/>
</dbReference>
<protein>
    <recommendedName>
        <fullName evidence="5">RNA polymerase sigma factor</fullName>
    </recommendedName>
</protein>
<comment type="function">
    <text evidence="5">Sigma factors are initiation factors that promote the attachment of RNA polymerase to specific initiation sites and are then released.</text>
</comment>
<dbReference type="Gene3D" id="1.10.601.10">
    <property type="entry name" value="RNA Polymerase Primary Sigma Factor"/>
    <property type="match status" value="2"/>
</dbReference>